<dbReference type="InterPro" id="IPR050316">
    <property type="entry name" value="Tyrosinase/Hemocyanin"/>
</dbReference>
<dbReference type="InterPro" id="IPR008922">
    <property type="entry name" value="Di-copper_centre_dom_sf"/>
</dbReference>
<keyword evidence="5" id="KW-0560">Oxidoreductase</keyword>
<evidence type="ECO:0000313" key="11">
    <source>
        <dbReference type="Proteomes" id="UP001327560"/>
    </source>
</evidence>
<dbReference type="GO" id="GO:0004097">
    <property type="term" value="F:catechol oxidase activity"/>
    <property type="evidence" value="ECO:0007669"/>
    <property type="project" value="InterPro"/>
</dbReference>
<dbReference type="PROSITE" id="PS00497">
    <property type="entry name" value="TYROSINASE_1"/>
    <property type="match status" value="1"/>
</dbReference>
<feature type="region of interest" description="Disordered" evidence="8">
    <location>
        <begin position="29"/>
        <end position="51"/>
    </location>
</feature>
<reference evidence="10 11" key="1">
    <citation type="submission" date="2023-10" db="EMBL/GenBank/DDBJ databases">
        <title>Chromosome-scale genome assembly provides insights into flower coloration mechanisms of Canna indica.</title>
        <authorList>
            <person name="Li C."/>
        </authorList>
    </citation>
    <scope>NUCLEOTIDE SEQUENCE [LARGE SCALE GENOMIC DNA]</scope>
    <source>
        <tissue evidence="10">Flower</tissue>
    </source>
</reference>
<keyword evidence="4" id="KW-0883">Thioether bond</keyword>
<dbReference type="SUPFAM" id="SSF48056">
    <property type="entry name" value="Di-copper centre-containing domain"/>
    <property type="match status" value="1"/>
</dbReference>
<dbReference type="InterPro" id="IPR022739">
    <property type="entry name" value="Polyphenol_oxidase_cen"/>
</dbReference>
<comment type="similarity">
    <text evidence="2">Belongs to the tyrosinase family.</text>
</comment>
<gene>
    <name evidence="10" type="ORF">Cni_G12486</name>
</gene>
<feature type="domain" description="Tyrosinase copper-binding" evidence="9">
    <location>
        <begin position="190"/>
        <end position="207"/>
    </location>
</feature>
<comment type="cofactor">
    <cofactor evidence="1">
        <name>Cu(2+)</name>
        <dbReference type="ChEBI" id="CHEBI:29036"/>
    </cofactor>
</comment>
<evidence type="ECO:0000256" key="6">
    <source>
        <dbReference type="ARBA" id="ARBA00023008"/>
    </source>
</evidence>
<accession>A0AAQ3QBU2</accession>
<dbReference type="InterPro" id="IPR002227">
    <property type="entry name" value="Tyrosinase_Cu-bd"/>
</dbReference>
<dbReference type="PRINTS" id="PR00092">
    <property type="entry name" value="TYROSINASE"/>
</dbReference>
<dbReference type="InterPro" id="IPR022740">
    <property type="entry name" value="Polyphenol_oxidase_C"/>
</dbReference>
<keyword evidence="7" id="KW-1015">Disulfide bond</keyword>
<dbReference type="Pfam" id="PF12143">
    <property type="entry name" value="PPO1_KFDV"/>
    <property type="match status" value="1"/>
</dbReference>
<sequence>MSSQLLSSSFTGASSACLLRRRECPDRRGHSTRVACRKGGDDRKEPLQQQQSPLLVDRRDMLLGLGGLYGVAASTAPNVIASPIMPPDLSSCRKGEADAPVFDGKCCPPYDGTETIYDYDFPKTALRVRRPAHVVKHDPVYVKKYHDAVSKMKALSEDNPWSFIQQAKIHCQYCNNAYFQNDSTAYMQVHNSWIFLPWHRYYLHFFERILGSLIGDDTFALPYWNWDQEVGMPFPEIFQDQSLAIYDEFRNQDHVTSGKPVDLKYFGTETTLTPEELVQQNLCLVRTAFRQSITSAETFMGKPLNADGTTEGPGQLESIHNTGHLWVGTRGPNREDMGHLSTAARDCIFYCHHSNVDRLWDVYRHFRGHVPEFDDTDWLDSTFVFMSENKKLVKVKVRDSLDTEKLGYTYERVPLPWLGKLTNCEETAETLAAVEQNVPKTPVAEFGKKPRDLVAGTPLRVLVSRPKKNRKKKEKKEKVEMLEIENIKVSTNEIAQFDVFVRVPSDGGLVGPGLGQYAGCYSRLPHGKKSPSDKGKSPKVVKNLARLRLGLSSLLEDIEAEDADKLVISLVLRAGEASVGGVSINLVKTDAVATI</sequence>
<organism evidence="10 11">
    <name type="scientific">Canna indica</name>
    <name type="common">Indian-shot</name>
    <dbReference type="NCBI Taxonomy" id="4628"/>
    <lineage>
        <taxon>Eukaryota</taxon>
        <taxon>Viridiplantae</taxon>
        <taxon>Streptophyta</taxon>
        <taxon>Embryophyta</taxon>
        <taxon>Tracheophyta</taxon>
        <taxon>Spermatophyta</taxon>
        <taxon>Magnoliopsida</taxon>
        <taxon>Liliopsida</taxon>
        <taxon>Zingiberales</taxon>
        <taxon>Cannaceae</taxon>
        <taxon>Canna</taxon>
    </lineage>
</organism>
<evidence type="ECO:0000259" key="9">
    <source>
        <dbReference type="PROSITE" id="PS00497"/>
    </source>
</evidence>
<dbReference type="Gene3D" id="1.10.1280.10">
    <property type="entry name" value="Di-copper center containing domain from catechol oxidase"/>
    <property type="match status" value="1"/>
</dbReference>
<proteinExistence type="inferred from homology"/>
<evidence type="ECO:0000256" key="5">
    <source>
        <dbReference type="ARBA" id="ARBA00023002"/>
    </source>
</evidence>
<evidence type="ECO:0000256" key="3">
    <source>
        <dbReference type="ARBA" id="ARBA00022723"/>
    </source>
</evidence>
<evidence type="ECO:0000256" key="8">
    <source>
        <dbReference type="SAM" id="MobiDB-lite"/>
    </source>
</evidence>
<dbReference type="Proteomes" id="UP001327560">
    <property type="component" value="Chromosome 4"/>
</dbReference>
<dbReference type="GO" id="GO:0046872">
    <property type="term" value="F:metal ion binding"/>
    <property type="evidence" value="ECO:0007669"/>
    <property type="project" value="UniProtKB-KW"/>
</dbReference>
<dbReference type="EMBL" id="CP136893">
    <property type="protein sequence ID" value="WOL03766.1"/>
    <property type="molecule type" value="Genomic_DNA"/>
</dbReference>
<keyword evidence="11" id="KW-1185">Reference proteome</keyword>
<keyword evidence="6" id="KW-0186">Copper</keyword>
<keyword evidence="3" id="KW-0479">Metal-binding</keyword>
<dbReference type="PANTHER" id="PTHR11474">
    <property type="entry name" value="TYROSINASE FAMILY MEMBER"/>
    <property type="match status" value="1"/>
</dbReference>
<dbReference type="AlphaFoldDB" id="A0AAQ3QBU2"/>
<dbReference type="Pfam" id="PF12142">
    <property type="entry name" value="PPO1_DWL"/>
    <property type="match status" value="1"/>
</dbReference>
<evidence type="ECO:0000256" key="7">
    <source>
        <dbReference type="ARBA" id="ARBA00023157"/>
    </source>
</evidence>
<dbReference type="PANTHER" id="PTHR11474:SF76">
    <property type="entry name" value="SHKT DOMAIN-CONTAINING PROTEIN"/>
    <property type="match status" value="1"/>
</dbReference>
<protein>
    <submittedName>
        <fullName evidence="10">Polyphenol oxidase, chloroplastic-like</fullName>
    </submittedName>
</protein>
<evidence type="ECO:0000313" key="10">
    <source>
        <dbReference type="EMBL" id="WOL03766.1"/>
    </source>
</evidence>
<evidence type="ECO:0000256" key="2">
    <source>
        <dbReference type="ARBA" id="ARBA00009928"/>
    </source>
</evidence>
<dbReference type="Pfam" id="PF00264">
    <property type="entry name" value="Tyrosinase"/>
    <property type="match status" value="1"/>
</dbReference>
<evidence type="ECO:0000256" key="1">
    <source>
        <dbReference type="ARBA" id="ARBA00001973"/>
    </source>
</evidence>
<name>A0AAQ3QBU2_9LILI</name>
<evidence type="ECO:0000256" key="4">
    <source>
        <dbReference type="ARBA" id="ARBA00022784"/>
    </source>
</evidence>